<dbReference type="SUPFAM" id="SSF46785">
    <property type="entry name" value="Winged helix' DNA-binding domain"/>
    <property type="match status" value="1"/>
</dbReference>
<evidence type="ECO:0000256" key="3">
    <source>
        <dbReference type="ARBA" id="ARBA00023163"/>
    </source>
</evidence>
<gene>
    <name evidence="5" type="ORF">FPQ13_06010</name>
</gene>
<reference evidence="5 6" key="1">
    <citation type="submission" date="2019-07" db="EMBL/GenBank/DDBJ databases">
        <title>Allobacillus sp. nov. SKP isolated from shrimp paste of Euphausiacea.</title>
        <authorList>
            <person name="Kanchanasin P."/>
            <person name="Tanasupawat S."/>
            <person name="Shi W."/>
            <person name="Wu L."/>
            <person name="Ma J."/>
        </authorList>
    </citation>
    <scope>NUCLEOTIDE SEQUENCE [LARGE SCALE GENOMIC DNA]</scope>
    <source>
        <strain evidence="5 6">SKP4-8</strain>
    </source>
</reference>
<dbReference type="PROSITE" id="PS50949">
    <property type="entry name" value="HTH_GNTR"/>
    <property type="match status" value="1"/>
</dbReference>
<evidence type="ECO:0000256" key="2">
    <source>
        <dbReference type="ARBA" id="ARBA00023125"/>
    </source>
</evidence>
<evidence type="ECO:0000259" key="4">
    <source>
        <dbReference type="PROSITE" id="PS50949"/>
    </source>
</evidence>
<evidence type="ECO:0000256" key="1">
    <source>
        <dbReference type="ARBA" id="ARBA00023015"/>
    </source>
</evidence>
<dbReference type="RefSeq" id="WP_144088447.1">
    <property type="nucleotide sequence ID" value="NZ_VMHE01000007.1"/>
</dbReference>
<name>A0A556PNA8_9BACI</name>
<accession>A0A556PNA8</accession>
<protein>
    <submittedName>
        <fullName evidence="5">GntR family transcriptional regulator</fullName>
    </submittedName>
</protein>
<dbReference type="OrthoDB" id="9781630at2"/>
<sequence length="47" mass="5404">MRAVELANSFEVSRTPIREALKQLELEGLVKIRPASHTRVSEIDEQR</sequence>
<dbReference type="InterPro" id="IPR036388">
    <property type="entry name" value="WH-like_DNA-bd_sf"/>
</dbReference>
<dbReference type="PANTHER" id="PTHR43537:SF5">
    <property type="entry name" value="UXU OPERON TRANSCRIPTIONAL REGULATOR"/>
    <property type="match status" value="1"/>
</dbReference>
<evidence type="ECO:0000313" key="6">
    <source>
        <dbReference type="Proteomes" id="UP000316425"/>
    </source>
</evidence>
<proteinExistence type="predicted"/>
<keyword evidence="6" id="KW-1185">Reference proteome</keyword>
<evidence type="ECO:0000313" key="5">
    <source>
        <dbReference type="EMBL" id="TSJ65882.1"/>
    </source>
</evidence>
<dbReference type="Gene3D" id="1.10.10.10">
    <property type="entry name" value="Winged helix-like DNA-binding domain superfamily/Winged helix DNA-binding domain"/>
    <property type="match status" value="1"/>
</dbReference>
<organism evidence="5 6">
    <name type="scientific">Allobacillus salarius</name>
    <dbReference type="NCBI Taxonomy" id="1955272"/>
    <lineage>
        <taxon>Bacteria</taxon>
        <taxon>Bacillati</taxon>
        <taxon>Bacillota</taxon>
        <taxon>Bacilli</taxon>
        <taxon>Bacillales</taxon>
        <taxon>Bacillaceae</taxon>
        <taxon>Allobacillus</taxon>
    </lineage>
</organism>
<dbReference type="GO" id="GO:0003677">
    <property type="term" value="F:DNA binding"/>
    <property type="evidence" value="ECO:0007669"/>
    <property type="project" value="UniProtKB-KW"/>
</dbReference>
<dbReference type="InterPro" id="IPR000524">
    <property type="entry name" value="Tscrpt_reg_HTH_GntR"/>
</dbReference>
<keyword evidence="3" id="KW-0804">Transcription</keyword>
<dbReference type="InterPro" id="IPR036390">
    <property type="entry name" value="WH_DNA-bd_sf"/>
</dbReference>
<feature type="domain" description="HTH gntR-type" evidence="4">
    <location>
        <begin position="1"/>
        <end position="43"/>
    </location>
</feature>
<dbReference type="Proteomes" id="UP000316425">
    <property type="component" value="Unassembled WGS sequence"/>
</dbReference>
<dbReference type="GO" id="GO:0003700">
    <property type="term" value="F:DNA-binding transcription factor activity"/>
    <property type="evidence" value="ECO:0007669"/>
    <property type="project" value="InterPro"/>
</dbReference>
<dbReference type="PANTHER" id="PTHR43537">
    <property type="entry name" value="TRANSCRIPTIONAL REGULATOR, GNTR FAMILY"/>
    <property type="match status" value="1"/>
</dbReference>
<dbReference type="Pfam" id="PF00392">
    <property type="entry name" value="GntR"/>
    <property type="match status" value="1"/>
</dbReference>
<dbReference type="EMBL" id="VMHE01000007">
    <property type="protein sequence ID" value="TSJ65882.1"/>
    <property type="molecule type" value="Genomic_DNA"/>
</dbReference>
<keyword evidence="1" id="KW-0805">Transcription regulation</keyword>
<keyword evidence="2" id="KW-0238">DNA-binding</keyword>
<dbReference type="AlphaFoldDB" id="A0A556PNA8"/>
<comment type="caution">
    <text evidence="5">The sequence shown here is derived from an EMBL/GenBank/DDBJ whole genome shotgun (WGS) entry which is preliminary data.</text>
</comment>